<accession>A0A4U0RN04</accession>
<dbReference type="Gene3D" id="3.10.50.10">
    <property type="match status" value="1"/>
</dbReference>
<dbReference type="Proteomes" id="UP000305778">
    <property type="component" value="Unassembled WGS sequence"/>
</dbReference>
<sequence>MALCIQVLPSPSLRSVFVQLVKGPFVAAATSAALVLGALTALAGLGPAARSASVTDIQPAAAAATSGGVNIAYYDQWSIYGNAFYPKALDTRGIAGKLNVLNYSFENIDPTNLTCFESTKAASTDETNPSAGDGAGDAYADYQKTFAAGDAVNGTADVWNQPIAGTFNQLKELKAKYPNLKIVASIGGWTYSKYFSDVAATDASRKKFVSSCIDMFIKGNLPVQGGFGGTGTAAGIFDGFDLDWEYPGVSSGHVGNHYSTADKANYTALMAEFRTELDAYGTANSRKMLLTAALPAGQDKIEQIETNKVGSYLDYANIMTYDMHGAWDATGPTNLQDPLYQSADDPSTAISPGTEKYSADNAISAWTNGDSAYGIAGGFPASKLTMGYPLYYRGWTGVPAGSNHGLYQSATGPAPARSTSATAGIAYYKELGGIVDNSADTFYDPKSQTNYFYTGSEFWTGLGSQAIQAKADYAHCHGLAGAMMYSLLDLDANDTLFNQIATAVSGSASSCTSPTPTPTPTPTPANDFSVAVSPSSGSVAPGGSASATVSTAVTSGSAQTVSLTASGAPSGVTVSLSPTSVTAGSSSTLSVSVSSSAVAGTYPITVTGTAASGSHSTTYNLTVTSSSGGGTALSNGGFETGSLSPWACQTGGKVVPTPVHTGSYAVDVVPTSNTTGECDQNVTLSPNTSHTLTAYVQGNYAYVGVSGGATASTWASGTGWTKLTVPFTTDSTGKVTVYIHGWYAQGDVYGDDFTIS</sequence>
<keyword evidence="3 6" id="KW-0378">Hydrolase</keyword>
<dbReference type="PANTHER" id="PTHR11177:SF317">
    <property type="entry name" value="CHITINASE 12-RELATED"/>
    <property type="match status" value="1"/>
</dbReference>
<dbReference type="InterPro" id="IPR008979">
    <property type="entry name" value="Galactose-bd-like_sf"/>
</dbReference>
<evidence type="ECO:0000256" key="5">
    <source>
        <dbReference type="ARBA" id="ARBA00023295"/>
    </source>
</evidence>
<dbReference type="Gene3D" id="2.60.120.260">
    <property type="entry name" value="Galactose-binding domain-like"/>
    <property type="match status" value="1"/>
</dbReference>
<comment type="caution">
    <text evidence="9">The sequence shown here is derived from an EMBL/GenBank/DDBJ whole genome shotgun (WGS) entry which is preliminary data.</text>
</comment>
<proteinExistence type="predicted"/>
<dbReference type="InterPro" id="IPR017853">
    <property type="entry name" value="GH"/>
</dbReference>
<dbReference type="OrthoDB" id="9775889at2"/>
<dbReference type="PROSITE" id="PS01095">
    <property type="entry name" value="GH18_1"/>
    <property type="match status" value="1"/>
</dbReference>
<dbReference type="Pfam" id="PF02018">
    <property type="entry name" value="CBM_4_9"/>
    <property type="match status" value="1"/>
</dbReference>
<keyword evidence="10" id="KW-1185">Reference proteome</keyword>
<comment type="catalytic activity">
    <reaction evidence="1">
        <text>Random endo-hydrolysis of N-acetyl-beta-D-glucosaminide (1-&gt;4)-beta-linkages in chitin and chitodextrins.</text>
        <dbReference type="EC" id="3.2.1.14"/>
    </reaction>
</comment>
<feature type="domain" description="GH18" evidence="8">
    <location>
        <begin position="68"/>
        <end position="507"/>
    </location>
</feature>
<evidence type="ECO:0000256" key="1">
    <source>
        <dbReference type="ARBA" id="ARBA00000822"/>
    </source>
</evidence>
<evidence type="ECO:0000313" key="10">
    <source>
        <dbReference type="Proteomes" id="UP000305778"/>
    </source>
</evidence>
<dbReference type="InterPro" id="IPR001579">
    <property type="entry name" value="Glyco_hydro_18_chit_AS"/>
</dbReference>
<dbReference type="SUPFAM" id="SSF54556">
    <property type="entry name" value="Chitinase insertion domain"/>
    <property type="match status" value="1"/>
</dbReference>
<dbReference type="GO" id="GO:0008843">
    <property type="term" value="F:endochitinase activity"/>
    <property type="evidence" value="ECO:0007669"/>
    <property type="project" value="UniProtKB-EC"/>
</dbReference>
<keyword evidence="4" id="KW-0119">Carbohydrate metabolism</keyword>
<dbReference type="InterPro" id="IPR003305">
    <property type="entry name" value="CenC_carb-bd"/>
</dbReference>
<organism evidence="9 10">
    <name type="scientific">Actinacidiphila oryziradicis</name>
    <dbReference type="NCBI Taxonomy" id="2571141"/>
    <lineage>
        <taxon>Bacteria</taxon>
        <taxon>Bacillati</taxon>
        <taxon>Actinomycetota</taxon>
        <taxon>Actinomycetes</taxon>
        <taxon>Kitasatosporales</taxon>
        <taxon>Streptomycetaceae</taxon>
        <taxon>Actinacidiphila</taxon>
    </lineage>
</organism>
<dbReference type="InterPro" id="IPR050314">
    <property type="entry name" value="Glycosyl_Hydrlase_18"/>
</dbReference>
<feature type="region of interest" description="Disordered" evidence="7">
    <location>
        <begin position="506"/>
        <end position="534"/>
    </location>
</feature>
<keyword evidence="4" id="KW-0146">Chitin degradation</keyword>
<evidence type="ECO:0000256" key="3">
    <source>
        <dbReference type="ARBA" id="ARBA00022801"/>
    </source>
</evidence>
<dbReference type="Gene3D" id="3.20.20.80">
    <property type="entry name" value="Glycosidases"/>
    <property type="match status" value="1"/>
</dbReference>
<gene>
    <name evidence="9" type="ORF">FCI23_50865</name>
</gene>
<dbReference type="AlphaFoldDB" id="A0A4U0RN04"/>
<evidence type="ECO:0000256" key="2">
    <source>
        <dbReference type="ARBA" id="ARBA00012729"/>
    </source>
</evidence>
<dbReference type="SMART" id="SM00636">
    <property type="entry name" value="Glyco_18"/>
    <property type="match status" value="1"/>
</dbReference>
<dbReference type="SUPFAM" id="SSF51445">
    <property type="entry name" value="(Trans)glycosidases"/>
    <property type="match status" value="1"/>
</dbReference>
<dbReference type="SUPFAM" id="SSF49785">
    <property type="entry name" value="Galactose-binding domain-like"/>
    <property type="match status" value="1"/>
</dbReference>
<dbReference type="EMBL" id="SUMC01000160">
    <property type="protein sequence ID" value="TJZ96502.1"/>
    <property type="molecule type" value="Genomic_DNA"/>
</dbReference>
<dbReference type="GO" id="GO:0008061">
    <property type="term" value="F:chitin binding"/>
    <property type="evidence" value="ECO:0007669"/>
    <property type="project" value="InterPro"/>
</dbReference>
<protein>
    <recommendedName>
        <fullName evidence="2">chitinase</fullName>
        <ecNumber evidence="2">3.2.1.14</ecNumber>
    </recommendedName>
</protein>
<dbReference type="GO" id="GO:0006032">
    <property type="term" value="P:chitin catabolic process"/>
    <property type="evidence" value="ECO:0007669"/>
    <property type="project" value="UniProtKB-KW"/>
</dbReference>
<reference evidence="9 10" key="1">
    <citation type="submission" date="2019-04" db="EMBL/GenBank/DDBJ databases">
        <title>Streptomyces oryziradicis sp. nov., a novel actinomycete isolated from rhizosphere soil of rice (Oryza sativa L.).</title>
        <authorList>
            <person name="Li C."/>
        </authorList>
    </citation>
    <scope>NUCLEOTIDE SEQUENCE [LARGE SCALE GENOMIC DNA]</scope>
    <source>
        <strain evidence="9 10">NEAU-C40</strain>
    </source>
</reference>
<dbReference type="CDD" id="cd06548">
    <property type="entry name" value="GH18_chitinase"/>
    <property type="match status" value="1"/>
</dbReference>
<dbReference type="GO" id="GO:0005975">
    <property type="term" value="P:carbohydrate metabolic process"/>
    <property type="evidence" value="ECO:0007669"/>
    <property type="project" value="InterPro"/>
</dbReference>
<evidence type="ECO:0000313" key="9">
    <source>
        <dbReference type="EMBL" id="TJZ96502.1"/>
    </source>
</evidence>
<keyword evidence="4" id="KW-0624">Polysaccharide degradation</keyword>
<evidence type="ECO:0000256" key="6">
    <source>
        <dbReference type="RuleBase" id="RU000489"/>
    </source>
</evidence>
<dbReference type="PANTHER" id="PTHR11177">
    <property type="entry name" value="CHITINASE"/>
    <property type="match status" value="1"/>
</dbReference>
<dbReference type="InterPro" id="IPR029070">
    <property type="entry name" value="Chitinase_insertion_sf"/>
</dbReference>
<name>A0A4U0RN04_9ACTN</name>
<dbReference type="Pfam" id="PF00704">
    <property type="entry name" value="Glyco_hydro_18"/>
    <property type="match status" value="1"/>
</dbReference>
<dbReference type="InterPro" id="IPR001223">
    <property type="entry name" value="Glyco_hydro18_cat"/>
</dbReference>
<evidence type="ECO:0000256" key="7">
    <source>
        <dbReference type="SAM" id="MobiDB-lite"/>
    </source>
</evidence>
<evidence type="ECO:0000259" key="8">
    <source>
        <dbReference type="PROSITE" id="PS51910"/>
    </source>
</evidence>
<dbReference type="InterPro" id="IPR011583">
    <property type="entry name" value="Chitinase_II/V-like_cat"/>
</dbReference>
<keyword evidence="5 6" id="KW-0326">Glycosidase</keyword>
<dbReference type="PROSITE" id="PS51910">
    <property type="entry name" value="GH18_2"/>
    <property type="match status" value="1"/>
</dbReference>
<evidence type="ECO:0000256" key="4">
    <source>
        <dbReference type="ARBA" id="ARBA00023024"/>
    </source>
</evidence>
<dbReference type="EC" id="3.2.1.14" evidence="2"/>